<feature type="repeat" description="PPR" evidence="3">
    <location>
        <begin position="141"/>
        <end position="175"/>
    </location>
</feature>
<evidence type="ECO:0008006" key="6">
    <source>
        <dbReference type="Google" id="ProtNLM"/>
    </source>
</evidence>
<feature type="repeat" description="PPR" evidence="3">
    <location>
        <begin position="258"/>
        <end position="292"/>
    </location>
</feature>
<dbReference type="InterPro" id="IPR011990">
    <property type="entry name" value="TPR-like_helical_dom_sf"/>
</dbReference>
<organism evidence="4 5">
    <name type="scientific">Capsicum baccatum</name>
    <name type="common">Peruvian pepper</name>
    <dbReference type="NCBI Taxonomy" id="33114"/>
    <lineage>
        <taxon>Eukaryota</taxon>
        <taxon>Viridiplantae</taxon>
        <taxon>Streptophyta</taxon>
        <taxon>Embryophyta</taxon>
        <taxon>Tracheophyta</taxon>
        <taxon>Spermatophyta</taxon>
        <taxon>Magnoliopsida</taxon>
        <taxon>eudicotyledons</taxon>
        <taxon>Gunneridae</taxon>
        <taxon>Pentapetalae</taxon>
        <taxon>asterids</taxon>
        <taxon>lamiids</taxon>
        <taxon>Solanales</taxon>
        <taxon>Solanaceae</taxon>
        <taxon>Solanoideae</taxon>
        <taxon>Capsiceae</taxon>
        <taxon>Capsicum</taxon>
    </lineage>
</organism>
<proteinExistence type="inferred from homology"/>
<dbReference type="EMBL" id="MLFT02000008">
    <property type="protein sequence ID" value="PHT39835.1"/>
    <property type="molecule type" value="Genomic_DNA"/>
</dbReference>
<dbReference type="NCBIfam" id="TIGR00756">
    <property type="entry name" value="PPR"/>
    <property type="match status" value="4"/>
</dbReference>
<evidence type="ECO:0000313" key="5">
    <source>
        <dbReference type="Proteomes" id="UP000224567"/>
    </source>
</evidence>
<dbReference type="AlphaFoldDB" id="A0A2G2W3N3"/>
<reference evidence="4 5" key="1">
    <citation type="journal article" date="2017" name="Genome Biol.">
        <title>New reference genome sequences of hot pepper reveal the massive evolution of plant disease-resistance genes by retroduplication.</title>
        <authorList>
            <person name="Kim S."/>
            <person name="Park J."/>
            <person name="Yeom S.I."/>
            <person name="Kim Y.M."/>
            <person name="Seo E."/>
            <person name="Kim K.T."/>
            <person name="Kim M.S."/>
            <person name="Lee J.M."/>
            <person name="Cheong K."/>
            <person name="Shin H.S."/>
            <person name="Kim S.B."/>
            <person name="Han K."/>
            <person name="Lee J."/>
            <person name="Park M."/>
            <person name="Lee H.A."/>
            <person name="Lee H.Y."/>
            <person name="Lee Y."/>
            <person name="Oh S."/>
            <person name="Lee J.H."/>
            <person name="Choi E."/>
            <person name="Choi E."/>
            <person name="Lee S.E."/>
            <person name="Jeon J."/>
            <person name="Kim H."/>
            <person name="Choi G."/>
            <person name="Song H."/>
            <person name="Lee J."/>
            <person name="Lee S.C."/>
            <person name="Kwon J.K."/>
            <person name="Lee H.Y."/>
            <person name="Koo N."/>
            <person name="Hong Y."/>
            <person name="Kim R.W."/>
            <person name="Kang W.H."/>
            <person name="Huh J.H."/>
            <person name="Kang B.C."/>
            <person name="Yang T.J."/>
            <person name="Lee Y.H."/>
            <person name="Bennetzen J.L."/>
            <person name="Choi D."/>
        </authorList>
    </citation>
    <scope>NUCLEOTIDE SEQUENCE [LARGE SCALE GENOMIC DNA]</scope>
    <source>
        <strain evidence="5">cv. PBC81</strain>
    </source>
</reference>
<evidence type="ECO:0000256" key="3">
    <source>
        <dbReference type="PROSITE-ProRule" id="PRU00708"/>
    </source>
</evidence>
<dbReference type="Pfam" id="PF01535">
    <property type="entry name" value="PPR"/>
    <property type="match status" value="3"/>
</dbReference>
<dbReference type="PANTHER" id="PTHR46128:SF339">
    <property type="entry name" value="PENTACOTRIPEPTIDE-REPEAT REGION OF PRORP DOMAIN-CONTAINING PROTEIN"/>
    <property type="match status" value="1"/>
</dbReference>
<comment type="caution">
    <text evidence="4">The sequence shown here is derived from an EMBL/GenBank/DDBJ whole genome shotgun (WGS) entry which is preliminary data.</text>
</comment>
<dbReference type="InterPro" id="IPR050872">
    <property type="entry name" value="PPR_P_subfamily"/>
</dbReference>
<protein>
    <recommendedName>
        <fullName evidence="6">Pentatricopeptide repeat-containing protein</fullName>
    </recommendedName>
</protein>
<feature type="repeat" description="PPR" evidence="3">
    <location>
        <begin position="106"/>
        <end position="140"/>
    </location>
</feature>
<reference evidence="5" key="2">
    <citation type="journal article" date="2017" name="J. Anim. Genet.">
        <title>Multiple reference genome sequences of hot pepper reveal the massive evolution of plant disease resistance genes by retroduplication.</title>
        <authorList>
            <person name="Kim S."/>
            <person name="Park J."/>
            <person name="Yeom S.-I."/>
            <person name="Kim Y.-M."/>
            <person name="Seo E."/>
            <person name="Kim K.-T."/>
            <person name="Kim M.-S."/>
            <person name="Lee J.M."/>
            <person name="Cheong K."/>
            <person name="Shin H.-S."/>
            <person name="Kim S.-B."/>
            <person name="Han K."/>
            <person name="Lee J."/>
            <person name="Park M."/>
            <person name="Lee H.-A."/>
            <person name="Lee H.-Y."/>
            <person name="Lee Y."/>
            <person name="Oh S."/>
            <person name="Lee J.H."/>
            <person name="Choi E."/>
            <person name="Choi E."/>
            <person name="Lee S.E."/>
            <person name="Jeon J."/>
            <person name="Kim H."/>
            <person name="Choi G."/>
            <person name="Song H."/>
            <person name="Lee J."/>
            <person name="Lee S.-C."/>
            <person name="Kwon J.-K."/>
            <person name="Lee H.-Y."/>
            <person name="Koo N."/>
            <person name="Hong Y."/>
            <person name="Kim R.W."/>
            <person name="Kang W.-H."/>
            <person name="Huh J.H."/>
            <person name="Kang B.-C."/>
            <person name="Yang T.-J."/>
            <person name="Lee Y.-H."/>
            <person name="Bennetzen J.L."/>
            <person name="Choi D."/>
        </authorList>
    </citation>
    <scope>NUCLEOTIDE SEQUENCE [LARGE SCALE GENOMIC DNA]</scope>
    <source>
        <strain evidence="5">cv. PBC81</strain>
    </source>
</reference>
<keyword evidence="2" id="KW-0677">Repeat</keyword>
<feature type="repeat" description="PPR" evidence="3">
    <location>
        <begin position="223"/>
        <end position="257"/>
    </location>
</feature>
<keyword evidence="5" id="KW-1185">Reference proteome</keyword>
<dbReference type="PANTHER" id="PTHR46128">
    <property type="entry name" value="MITOCHONDRIAL GROUP I INTRON SPLICING FACTOR CCM1"/>
    <property type="match status" value="1"/>
</dbReference>
<feature type="repeat" description="PPR" evidence="3">
    <location>
        <begin position="176"/>
        <end position="210"/>
    </location>
</feature>
<dbReference type="Proteomes" id="UP000224567">
    <property type="component" value="Unassembled WGS sequence"/>
</dbReference>
<dbReference type="PROSITE" id="PS51375">
    <property type="entry name" value="PPR"/>
    <property type="match status" value="5"/>
</dbReference>
<accession>A0A2G2W3N3</accession>
<dbReference type="Gene3D" id="1.25.40.10">
    <property type="entry name" value="Tetratricopeptide repeat domain"/>
    <property type="match status" value="4"/>
</dbReference>
<name>A0A2G2W3N3_CAPBA</name>
<sequence>MNRPYGCPLDRFAYSSLLKLLAKFRVFDEVENLLSELITFEDKFPTLEALDAAMYDELVERSGGVEDKFLDNFSTCIIVTGLSKEGKVEEGRKLIEDKWGKSFLPTLETYGALINGFCKDGNFEKVDMLVQDIAERGVIVNVRVYNTIIDARCRHGFTVEAINTVRKMIEAGSKPDIVTYNTLICYSCMDEKIQEAEKFLEQVKNTGSLSLLAEMTEYGDKPDVSTYGALVHGLVISGEVDVALVIRDKMIERGVPPDAGIYNVLMSGLCKKSKLPVARQLLDEMLGHGILPDAYVYATLRNGEFQEAKKLFEQTIEMGMDPGLVGYNAMMKGYCKFGLMKDAVCLH</sequence>
<dbReference type="InterPro" id="IPR002885">
    <property type="entry name" value="PPR_rpt"/>
</dbReference>
<evidence type="ECO:0000256" key="1">
    <source>
        <dbReference type="ARBA" id="ARBA00007626"/>
    </source>
</evidence>
<comment type="similarity">
    <text evidence="1">Belongs to the PPR family. P subfamily.</text>
</comment>
<gene>
    <name evidence="4" type="ORF">CQW23_18689</name>
</gene>
<dbReference type="Pfam" id="PF13041">
    <property type="entry name" value="PPR_2"/>
    <property type="match status" value="2"/>
</dbReference>
<dbReference type="OrthoDB" id="185373at2759"/>
<evidence type="ECO:0000256" key="2">
    <source>
        <dbReference type="ARBA" id="ARBA00022737"/>
    </source>
</evidence>
<evidence type="ECO:0000313" key="4">
    <source>
        <dbReference type="EMBL" id="PHT39835.1"/>
    </source>
</evidence>